<protein>
    <submittedName>
        <fullName evidence="2">Uncharacterized protein</fullName>
    </submittedName>
</protein>
<evidence type="ECO:0000313" key="2">
    <source>
        <dbReference type="EMBL" id="PBK90982.1"/>
    </source>
</evidence>
<sequence length="78" mass="8685">MVDFDAGPCLVLAFRSCLSLTAFVFWVLSLPQVWVRARRLSTTTPSSLSTTTSCPTPWQIPSLWQESEKLRGLLISLA</sequence>
<dbReference type="EMBL" id="KZ293663">
    <property type="protein sequence ID" value="PBK90982.1"/>
    <property type="molecule type" value="Genomic_DNA"/>
</dbReference>
<keyword evidence="3" id="KW-1185">Reference proteome</keyword>
<evidence type="ECO:0000256" key="1">
    <source>
        <dbReference type="SAM" id="Phobius"/>
    </source>
</evidence>
<gene>
    <name evidence="2" type="ORF">ARMGADRAFT_1014258</name>
</gene>
<dbReference type="InParanoid" id="A0A2H3DHP1"/>
<keyword evidence="1" id="KW-0812">Transmembrane</keyword>
<reference evidence="3" key="1">
    <citation type="journal article" date="2017" name="Nat. Ecol. Evol.">
        <title>Genome expansion and lineage-specific genetic innovations in the forest pathogenic fungi Armillaria.</title>
        <authorList>
            <person name="Sipos G."/>
            <person name="Prasanna A.N."/>
            <person name="Walter M.C."/>
            <person name="O'Connor E."/>
            <person name="Balint B."/>
            <person name="Krizsan K."/>
            <person name="Kiss B."/>
            <person name="Hess J."/>
            <person name="Varga T."/>
            <person name="Slot J."/>
            <person name="Riley R."/>
            <person name="Boka B."/>
            <person name="Rigling D."/>
            <person name="Barry K."/>
            <person name="Lee J."/>
            <person name="Mihaltcheva S."/>
            <person name="LaButti K."/>
            <person name="Lipzen A."/>
            <person name="Waldron R."/>
            <person name="Moloney N.M."/>
            <person name="Sperisen C."/>
            <person name="Kredics L."/>
            <person name="Vagvoelgyi C."/>
            <person name="Patrignani A."/>
            <person name="Fitzpatrick D."/>
            <person name="Nagy I."/>
            <person name="Doyle S."/>
            <person name="Anderson J.B."/>
            <person name="Grigoriev I.V."/>
            <person name="Gueldener U."/>
            <person name="Muensterkoetter M."/>
            <person name="Nagy L.G."/>
        </authorList>
    </citation>
    <scope>NUCLEOTIDE SEQUENCE [LARGE SCALE GENOMIC DNA]</scope>
    <source>
        <strain evidence="3">Ar21-2</strain>
    </source>
</reference>
<evidence type="ECO:0000313" key="3">
    <source>
        <dbReference type="Proteomes" id="UP000217790"/>
    </source>
</evidence>
<feature type="transmembrane region" description="Helical" evidence="1">
    <location>
        <begin position="12"/>
        <end position="30"/>
    </location>
</feature>
<dbReference type="AlphaFoldDB" id="A0A2H3DHP1"/>
<proteinExistence type="predicted"/>
<dbReference type="Proteomes" id="UP000217790">
    <property type="component" value="Unassembled WGS sequence"/>
</dbReference>
<keyword evidence="1" id="KW-1133">Transmembrane helix</keyword>
<organism evidence="2 3">
    <name type="scientific">Armillaria gallica</name>
    <name type="common">Bulbous honey fungus</name>
    <name type="synonym">Armillaria bulbosa</name>
    <dbReference type="NCBI Taxonomy" id="47427"/>
    <lineage>
        <taxon>Eukaryota</taxon>
        <taxon>Fungi</taxon>
        <taxon>Dikarya</taxon>
        <taxon>Basidiomycota</taxon>
        <taxon>Agaricomycotina</taxon>
        <taxon>Agaricomycetes</taxon>
        <taxon>Agaricomycetidae</taxon>
        <taxon>Agaricales</taxon>
        <taxon>Marasmiineae</taxon>
        <taxon>Physalacriaceae</taxon>
        <taxon>Armillaria</taxon>
    </lineage>
</organism>
<keyword evidence="1" id="KW-0472">Membrane</keyword>
<name>A0A2H3DHP1_ARMGA</name>
<accession>A0A2H3DHP1</accession>